<evidence type="ECO:0000313" key="1">
    <source>
        <dbReference type="EMBL" id="KGN85463.1"/>
    </source>
</evidence>
<dbReference type="InterPro" id="IPR010732">
    <property type="entry name" value="T6SS_TssG-like"/>
</dbReference>
<reference evidence="1 2" key="1">
    <citation type="submission" date="2014-08" db="EMBL/GenBank/DDBJ databases">
        <title>Porphyromonas gulae strain:COT-052_OH3439 Genome sequencing.</title>
        <authorList>
            <person name="Wallis C."/>
            <person name="Deusch O."/>
            <person name="O'Flynn C."/>
            <person name="Davis I."/>
            <person name="Jospin G."/>
            <person name="Darling A.E."/>
            <person name="Coil D.A."/>
            <person name="Alexiev A."/>
            <person name="Horsfall A."/>
            <person name="Kirkwood N."/>
            <person name="Harris S."/>
            <person name="Eisen J.A."/>
        </authorList>
    </citation>
    <scope>NUCLEOTIDE SEQUENCE [LARGE SCALE GENOMIC DNA]</scope>
    <source>
        <strain evidence="2">COT-052 OH3439</strain>
    </source>
</reference>
<proteinExistence type="predicted"/>
<sequence>MKKNKTFPPINGVCSTNNTLYTDFKAELVASGLIESGLSIDSLRILRKGKAQRGKAKEIDQISWENSEHTFSDFLNVYIHKRDLYESLPEGLFHQGVTSENKKGKTNVLESIKRNRQEEFNARYFFKPFEISIDRMLVSAQLYERRLEKREKYSEFIHLLTSDWDFLQAMPLHKALFILNFLFQSHRITSAEQISQILSVFLDCQVVIEKKNNMFCIPDDAKWKLGDKAQLGLTTFIGGGITDSFPVVNVRLNNLQRKHKELLSIESPAYKQLLSLLDLFLPADVELVLSMRSVSEETSFLLSDKQEETPILGLTTVLK</sequence>
<dbReference type="RefSeq" id="WP_039426112.1">
    <property type="nucleotide sequence ID" value="NZ_JRAK01000128.1"/>
</dbReference>
<dbReference type="EMBL" id="JRAK01000128">
    <property type="protein sequence ID" value="KGN85463.1"/>
    <property type="molecule type" value="Genomic_DNA"/>
</dbReference>
<dbReference type="AlphaFoldDB" id="A0A0A2F382"/>
<evidence type="ECO:0008006" key="3">
    <source>
        <dbReference type="Google" id="ProtNLM"/>
    </source>
</evidence>
<organism evidence="1 2">
    <name type="scientific">Porphyromonas gulae</name>
    <dbReference type="NCBI Taxonomy" id="111105"/>
    <lineage>
        <taxon>Bacteria</taxon>
        <taxon>Pseudomonadati</taxon>
        <taxon>Bacteroidota</taxon>
        <taxon>Bacteroidia</taxon>
        <taxon>Bacteroidales</taxon>
        <taxon>Porphyromonadaceae</taxon>
        <taxon>Porphyromonas</taxon>
    </lineage>
</organism>
<dbReference type="Proteomes" id="UP000030146">
    <property type="component" value="Unassembled WGS sequence"/>
</dbReference>
<accession>A0A0A2F382</accession>
<evidence type="ECO:0000313" key="2">
    <source>
        <dbReference type="Proteomes" id="UP000030146"/>
    </source>
</evidence>
<name>A0A0A2F382_9PORP</name>
<comment type="caution">
    <text evidence="1">The sequence shown here is derived from an EMBL/GenBank/DDBJ whole genome shotgun (WGS) entry which is preliminary data.</text>
</comment>
<gene>
    <name evidence="1" type="ORF">HR15_09685</name>
</gene>
<protein>
    <recommendedName>
        <fullName evidence="3">Type VI secretion protein</fullName>
    </recommendedName>
</protein>
<dbReference type="Pfam" id="PF06996">
    <property type="entry name" value="T6SS_TssG"/>
    <property type="match status" value="1"/>
</dbReference>
<keyword evidence="2" id="KW-1185">Reference proteome</keyword>